<gene>
    <name evidence="9" type="ORF">UT30_C0016G0001</name>
</gene>
<dbReference type="EMBL" id="LBWG01000016">
    <property type="protein sequence ID" value="KKR03930.1"/>
    <property type="molecule type" value="Genomic_DNA"/>
</dbReference>
<dbReference type="GO" id="GO:0016020">
    <property type="term" value="C:membrane"/>
    <property type="evidence" value="ECO:0007669"/>
    <property type="project" value="UniProtKB-SubCell"/>
</dbReference>
<organism evidence="9 10">
    <name type="scientific">Candidatus Uhrbacteria bacterium GW2011_GWF2_39_13</name>
    <dbReference type="NCBI Taxonomy" id="1618995"/>
    <lineage>
        <taxon>Bacteria</taxon>
        <taxon>Candidatus Uhriibacteriota</taxon>
    </lineage>
</organism>
<keyword evidence="5 7" id="KW-1133">Transmembrane helix</keyword>
<dbReference type="GO" id="GO:0016780">
    <property type="term" value="F:phosphotransferase activity, for other substituted phosphate groups"/>
    <property type="evidence" value="ECO:0007669"/>
    <property type="project" value="TreeGrafter"/>
</dbReference>
<dbReference type="NCBIfam" id="TIGR03025">
    <property type="entry name" value="EPS_sugtrans"/>
    <property type="match status" value="1"/>
</dbReference>
<dbReference type="InterPro" id="IPR003362">
    <property type="entry name" value="Bact_transf"/>
</dbReference>
<feature type="transmembrane region" description="Helical" evidence="7">
    <location>
        <begin position="7"/>
        <end position="30"/>
    </location>
</feature>
<comment type="similarity">
    <text evidence="2">Belongs to the bacterial sugar transferase family.</text>
</comment>
<dbReference type="AlphaFoldDB" id="A0A0G0Q0J3"/>
<dbReference type="PANTHER" id="PTHR30576">
    <property type="entry name" value="COLANIC BIOSYNTHESIS UDP-GLUCOSE LIPID CARRIER TRANSFERASE"/>
    <property type="match status" value="1"/>
</dbReference>
<comment type="caution">
    <text evidence="9">The sequence shown here is derived from an EMBL/GenBank/DDBJ whole genome shotgun (WGS) entry which is preliminary data.</text>
</comment>
<protein>
    <submittedName>
        <fullName evidence="9">Undecaprenyl-phosphate glucose phosphotransferase</fullName>
    </submittedName>
</protein>
<feature type="transmembrane region" description="Helical" evidence="7">
    <location>
        <begin position="112"/>
        <end position="132"/>
    </location>
</feature>
<evidence type="ECO:0000313" key="9">
    <source>
        <dbReference type="EMBL" id="KKR03930.1"/>
    </source>
</evidence>
<evidence type="ECO:0000256" key="4">
    <source>
        <dbReference type="ARBA" id="ARBA00022692"/>
    </source>
</evidence>
<evidence type="ECO:0000259" key="8">
    <source>
        <dbReference type="Pfam" id="PF02397"/>
    </source>
</evidence>
<evidence type="ECO:0000256" key="6">
    <source>
        <dbReference type="ARBA" id="ARBA00023136"/>
    </source>
</evidence>
<feature type="domain" description="Bacterial sugar transferase" evidence="8">
    <location>
        <begin position="268"/>
        <end position="464"/>
    </location>
</feature>
<dbReference type="PANTHER" id="PTHR30576:SF0">
    <property type="entry name" value="UNDECAPRENYL-PHOSPHATE N-ACETYLGALACTOSAMINYL 1-PHOSPHATE TRANSFERASE-RELATED"/>
    <property type="match status" value="1"/>
</dbReference>
<dbReference type="Pfam" id="PF02397">
    <property type="entry name" value="Bac_transf"/>
    <property type="match status" value="1"/>
</dbReference>
<comment type="subcellular location">
    <subcellularLocation>
        <location evidence="1">Membrane</location>
        <topology evidence="1">Multi-pass membrane protein</topology>
    </subcellularLocation>
</comment>
<feature type="transmembrane region" description="Helical" evidence="7">
    <location>
        <begin position="50"/>
        <end position="74"/>
    </location>
</feature>
<keyword evidence="6 7" id="KW-0472">Membrane</keyword>
<evidence type="ECO:0000256" key="7">
    <source>
        <dbReference type="SAM" id="Phobius"/>
    </source>
</evidence>
<dbReference type="Pfam" id="PF13727">
    <property type="entry name" value="CoA_binding_3"/>
    <property type="match status" value="1"/>
</dbReference>
<evidence type="ECO:0000256" key="3">
    <source>
        <dbReference type="ARBA" id="ARBA00022679"/>
    </source>
</evidence>
<dbReference type="Proteomes" id="UP000033935">
    <property type="component" value="Unassembled WGS sequence"/>
</dbReference>
<evidence type="ECO:0000256" key="2">
    <source>
        <dbReference type="ARBA" id="ARBA00006464"/>
    </source>
</evidence>
<accession>A0A0G0Q0J3</accession>
<dbReference type="InterPro" id="IPR017475">
    <property type="entry name" value="EPS_sugar_tfrase"/>
</dbReference>
<keyword evidence="4 7" id="KW-0812">Transmembrane</keyword>
<evidence type="ECO:0000256" key="1">
    <source>
        <dbReference type="ARBA" id="ARBA00004141"/>
    </source>
</evidence>
<evidence type="ECO:0000256" key="5">
    <source>
        <dbReference type="ARBA" id="ARBA00022989"/>
    </source>
</evidence>
<proteinExistence type="inferred from homology"/>
<feature type="transmembrane region" description="Helical" evidence="7">
    <location>
        <begin position="86"/>
        <end position="106"/>
    </location>
</feature>
<evidence type="ECO:0000313" key="10">
    <source>
        <dbReference type="Proteomes" id="UP000033935"/>
    </source>
</evidence>
<name>A0A0G0Q0J3_9BACT</name>
<reference evidence="9 10" key="1">
    <citation type="journal article" date="2015" name="Nature">
        <title>rRNA introns, odd ribosomes, and small enigmatic genomes across a large radiation of phyla.</title>
        <authorList>
            <person name="Brown C.T."/>
            <person name="Hug L.A."/>
            <person name="Thomas B.C."/>
            <person name="Sharon I."/>
            <person name="Castelle C.J."/>
            <person name="Singh A."/>
            <person name="Wilkins M.J."/>
            <person name="Williams K.H."/>
            <person name="Banfield J.F."/>
        </authorList>
    </citation>
    <scope>NUCLEOTIDE SEQUENCE [LARGE SCALE GENOMIC DNA]</scope>
</reference>
<feature type="transmembrane region" description="Helical" evidence="7">
    <location>
        <begin position="270"/>
        <end position="294"/>
    </location>
</feature>
<sequence length="470" mass="53428">MKRSELFFTLVLVPLDYLALTAATIAAFFARFHPIFTDIRPITFDLDLQNYLKVVTPIIVLFILVFTTTGLYKIIRYSVAKEFSRIILACSASMALVFAISFFSRVLFESRFIAIAAWVFAIFFVCLERLLLRALQRSLLRFGIGMHRVVLVGQTSTSDALMEEFKAHKRLGFQIIGHHKTFTKALAKELRNLKRQDLIDEIILADPESTRQQTLELIAFTEQEHLGFRYSADLFTAAIGRSIIHTYAGVPVIEVQKTPLDGWGAIYKRLFDITASSILIVLTSPIILAAAIAIKLDSRGPILFSKLDDGSSCQRIGQEGKPFQYFKLRSMRPGTHSLRYSELAGQDTRKGTPLVKIKDDPRVTRVGNFIRKFSIDELPELFLVFSGKMSLVGPRPHLPEEVDNYKPEQRKVMTIKPGITGMAQISGRANLNFDDEVRLDTYYIEHWSPWLDFYILLKTPLVVLFPKGTY</sequence>
<keyword evidence="3 9" id="KW-0808">Transferase</keyword>